<evidence type="ECO:0000313" key="4">
    <source>
        <dbReference type="EMBL" id="KAA6331347.1"/>
    </source>
</evidence>
<comment type="caution">
    <text evidence="4">The sequence shown here is derived from an EMBL/GenBank/DDBJ whole genome shotgun (WGS) entry which is preliminary data.</text>
</comment>
<gene>
    <name evidence="4" type="ORF">EZS28_053397</name>
</gene>
<dbReference type="Proteomes" id="UP000324800">
    <property type="component" value="Unassembled WGS sequence"/>
</dbReference>
<accession>A0A5J4RBA6</accession>
<dbReference type="GO" id="GO:0000049">
    <property type="term" value="F:tRNA binding"/>
    <property type="evidence" value="ECO:0007669"/>
    <property type="project" value="TreeGrafter"/>
</dbReference>
<evidence type="ECO:0000256" key="1">
    <source>
        <dbReference type="ARBA" id="ARBA00022679"/>
    </source>
</evidence>
<sequence>RGFAREFLVRMQQIYPLSILNIIKTGDGLHVQVNEKDKRNILRLCTRCGFISSQALCQSCMLIEQLIAESKIQLIMNENEGPQIVQCEDKCSKDIKDTQSNEKEKDSEENYPKKEDQKFGVKKSDRSNAIIQNIEDIV</sequence>
<feature type="region of interest" description="Disordered" evidence="2">
    <location>
        <begin position="95"/>
        <end position="124"/>
    </location>
</feature>
<organism evidence="4 5">
    <name type="scientific">Streblomastix strix</name>
    <dbReference type="NCBI Taxonomy" id="222440"/>
    <lineage>
        <taxon>Eukaryota</taxon>
        <taxon>Metamonada</taxon>
        <taxon>Preaxostyla</taxon>
        <taxon>Oxymonadida</taxon>
        <taxon>Streblomastigidae</taxon>
        <taxon>Streblomastix</taxon>
    </lineage>
</organism>
<dbReference type="AlphaFoldDB" id="A0A5J4RBA6"/>
<dbReference type="InterPro" id="IPR032442">
    <property type="entry name" value="CTU1_C"/>
</dbReference>
<protein>
    <recommendedName>
        <fullName evidence="3">Cytoplasmic tRNA 2-thiolation protein 1 C-terminal domain-containing protein</fullName>
    </recommendedName>
</protein>
<dbReference type="GO" id="GO:0002144">
    <property type="term" value="C:cytosolic tRNA wobble base thiouridylase complex"/>
    <property type="evidence" value="ECO:0007669"/>
    <property type="project" value="TreeGrafter"/>
</dbReference>
<feature type="domain" description="Cytoplasmic tRNA 2-thiolation protein 1 C-terminal" evidence="3">
    <location>
        <begin position="44"/>
        <end position="66"/>
    </location>
</feature>
<dbReference type="InterPro" id="IPR014729">
    <property type="entry name" value="Rossmann-like_a/b/a_fold"/>
</dbReference>
<dbReference type="EMBL" id="SNRW01042649">
    <property type="protein sequence ID" value="KAA6331347.1"/>
    <property type="molecule type" value="Genomic_DNA"/>
</dbReference>
<evidence type="ECO:0000313" key="5">
    <source>
        <dbReference type="Proteomes" id="UP000324800"/>
    </source>
</evidence>
<dbReference type="Gene3D" id="3.40.50.620">
    <property type="entry name" value="HUPs"/>
    <property type="match status" value="1"/>
</dbReference>
<dbReference type="OrthoDB" id="198857at2759"/>
<keyword evidence="1" id="KW-0808">Transferase</keyword>
<reference evidence="4 5" key="1">
    <citation type="submission" date="2019-03" db="EMBL/GenBank/DDBJ databases">
        <title>Single cell metagenomics reveals metabolic interactions within the superorganism composed of flagellate Streblomastix strix and complex community of Bacteroidetes bacteria on its surface.</title>
        <authorList>
            <person name="Treitli S.C."/>
            <person name="Kolisko M."/>
            <person name="Husnik F."/>
            <person name="Keeling P."/>
            <person name="Hampl V."/>
        </authorList>
    </citation>
    <scope>NUCLEOTIDE SEQUENCE [LARGE SCALE GENOMIC DNA]</scope>
    <source>
        <strain evidence="4">ST1C</strain>
    </source>
</reference>
<dbReference type="GO" id="GO:0005739">
    <property type="term" value="C:mitochondrion"/>
    <property type="evidence" value="ECO:0007669"/>
    <property type="project" value="TreeGrafter"/>
</dbReference>
<evidence type="ECO:0000256" key="2">
    <source>
        <dbReference type="SAM" id="MobiDB-lite"/>
    </source>
</evidence>
<dbReference type="GO" id="GO:0016740">
    <property type="term" value="F:transferase activity"/>
    <property type="evidence" value="ECO:0007669"/>
    <property type="project" value="UniProtKB-KW"/>
</dbReference>
<dbReference type="GO" id="GO:0002143">
    <property type="term" value="P:tRNA wobble position uridine thiolation"/>
    <property type="evidence" value="ECO:0007669"/>
    <property type="project" value="TreeGrafter"/>
</dbReference>
<name>A0A5J4RBA6_9EUKA</name>
<proteinExistence type="predicted"/>
<dbReference type="PANTHER" id="PTHR11807">
    <property type="entry name" value="ATPASES OF THE PP SUPERFAMILY-RELATED"/>
    <property type="match status" value="1"/>
</dbReference>
<evidence type="ECO:0000259" key="3">
    <source>
        <dbReference type="Pfam" id="PF16503"/>
    </source>
</evidence>
<dbReference type="PANTHER" id="PTHR11807:SF12">
    <property type="entry name" value="CYTOPLASMIC TRNA 2-THIOLATION PROTEIN 1"/>
    <property type="match status" value="1"/>
</dbReference>
<dbReference type="Pfam" id="PF16503">
    <property type="entry name" value="zn-ribbon_14"/>
    <property type="match status" value="1"/>
</dbReference>
<feature type="non-terminal residue" evidence="4">
    <location>
        <position position="1"/>
    </location>
</feature>